<evidence type="ECO:0000259" key="5">
    <source>
        <dbReference type="PROSITE" id="PS50110"/>
    </source>
</evidence>
<dbReference type="GO" id="GO:0043565">
    <property type="term" value="F:sequence-specific DNA binding"/>
    <property type="evidence" value="ECO:0007669"/>
    <property type="project" value="InterPro"/>
</dbReference>
<dbReference type="GO" id="GO:0003700">
    <property type="term" value="F:DNA-binding transcription factor activity"/>
    <property type="evidence" value="ECO:0007669"/>
    <property type="project" value="InterPro"/>
</dbReference>
<feature type="domain" description="HTH araC/xylS-type" evidence="4">
    <location>
        <begin position="98"/>
        <end position="197"/>
    </location>
</feature>
<keyword evidence="2" id="KW-0238">DNA-binding</keyword>
<dbReference type="AlphaFoldDB" id="A0A645CD97"/>
<accession>A0A645CD97</accession>
<dbReference type="Gene3D" id="3.40.50.2300">
    <property type="match status" value="1"/>
</dbReference>
<protein>
    <submittedName>
        <fullName evidence="6">HTH-type transcriptional activator RhaR</fullName>
    </submittedName>
</protein>
<dbReference type="Pfam" id="PF00072">
    <property type="entry name" value="Response_reg"/>
    <property type="match status" value="1"/>
</dbReference>
<dbReference type="PANTHER" id="PTHR43280:SF2">
    <property type="entry name" value="HTH-TYPE TRANSCRIPTIONAL REGULATOR EXSA"/>
    <property type="match status" value="1"/>
</dbReference>
<dbReference type="InterPro" id="IPR018062">
    <property type="entry name" value="HTH_AraC-typ_CS"/>
</dbReference>
<name>A0A645CD97_9ZZZZ</name>
<dbReference type="SMART" id="SM00342">
    <property type="entry name" value="HTH_ARAC"/>
    <property type="match status" value="1"/>
</dbReference>
<sequence length="200" mass="22664">MMPKMDGFELCSRIKNDIQTSHIPILLLTAKVSETDQIQGLDYGADVYVAKPFSSDFLKAQVKSLLLNRKRIRDNFMQEPLVALSTVANTNIDKIFLDKMSRIIEENIAEPYLTVDFLAQELCMGRSNFFAKVKGVSGVTPNDFIRIIRLKKAAGLLSSEDITIRETCFRVGFTSPSYFTKCFQTQFGITPSDFLKKVRQ</sequence>
<dbReference type="GO" id="GO:0000160">
    <property type="term" value="P:phosphorelay signal transduction system"/>
    <property type="evidence" value="ECO:0007669"/>
    <property type="project" value="InterPro"/>
</dbReference>
<feature type="domain" description="Response regulatory" evidence="5">
    <location>
        <begin position="1"/>
        <end position="66"/>
    </location>
</feature>
<dbReference type="PROSITE" id="PS01124">
    <property type="entry name" value="HTH_ARAC_FAMILY_2"/>
    <property type="match status" value="1"/>
</dbReference>
<dbReference type="SUPFAM" id="SSF52172">
    <property type="entry name" value="CheY-like"/>
    <property type="match status" value="1"/>
</dbReference>
<dbReference type="InterPro" id="IPR018060">
    <property type="entry name" value="HTH_AraC"/>
</dbReference>
<evidence type="ECO:0000256" key="2">
    <source>
        <dbReference type="ARBA" id="ARBA00023125"/>
    </source>
</evidence>
<dbReference type="InterPro" id="IPR020449">
    <property type="entry name" value="Tscrpt_reg_AraC-type_HTH"/>
</dbReference>
<evidence type="ECO:0000256" key="1">
    <source>
        <dbReference type="ARBA" id="ARBA00023015"/>
    </source>
</evidence>
<evidence type="ECO:0000313" key="6">
    <source>
        <dbReference type="EMBL" id="MPM74852.1"/>
    </source>
</evidence>
<evidence type="ECO:0000259" key="4">
    <source>
        <dbReference type="PROSITE" id="PS01124"/>
    </source>
</evidence>
<keyword evidence="1" id="KW-0805">Transcription regulation</keyword>
<keyword evidence="3" id="KW-0804">Transcription</keyword>
<dbReference type="PRINTS" id="PR00032">
    <property type="entry name" value="HTHARAC"/>
</dbReference>
<comment type="caution">
    <text evidence="6">The sequence shown here is derived from an EMBL/GenBank/DDBJ whole genome shotgun (WGS) entry which is preliminary data.</text>
</comment>
<dbReference type="InterPro" id="IPR009057">
    <property type="entry name" value="Homeodomain-like_sf"/>
</dbReference>
<dbReference type="Gene3D" id="1.10.10.60">
    <property type="entry name" value="Homeodomain-like"/>
    <property type="match status" value="2"/>
</dbReference>
<organism evidence="6">
    <name type="scientific">bioreactor metagenome</name>
    <dbReference type="NCBI Taxonomy" id="1076179"/>
    <lineage>
        <taxon>unclassified sequences</taxon>
        <taxon>metagenomes</taxon>
        <taxon>ecological metagenomes</taxon>
    </lineage>
</organism>
<reference evidence="6" key="1">
    <citation type="submission" date="2019-08" db="EMBL/GenBank/DDBJ databases">
        <authorList>
            <person name="Kucharzyk K."/>
            <person name="Murdoch R.W."/>
            <person name="Higgins S."/>
            <person name="Loffler F."/>
        </authorList>
    </citation>
    <scope>NUCLEOTIDE SEQUENCE</scope>
</reference>
<proteinExistence type="predicted"/>
<dbReference type="InterPro" id="IPR011006">
    <property type="entry name" value="CheY-like_superfamily"/>
</dbReference>
<dbReference type="PROSITE" id="PS50110">
    <property type="entry name" value="RESPONSE_REGULATORY"/>
    <property type="match status" value="1"/>
</dbReference>
<dbReference type="EMBL" id="VSSQ01026232">
    <property type="protein sequence ID" value="MPM74852.1"/>
    <property type="molecule type" value="Genomic_DNA"/>
</dbReference>
<evidence type="ECO:0000256" key="3">
    <source>
        <dbReference type="ARBA" id="ARBA00023163"/>
    </source>
</evidence>
<dbReference type="InterPro" id="IPR001789">
    <property type="entry name" value="Sig_transdc_resp-reg_receiver"/>
</dbReference>
<dbReference type="SUPFAM" id="SSF46689">
    <property type="entry name" value="Homeodomain-like"/>
    <property type="match status" value="1"/>
</dbReference>
<dbReference type="Pfam" id="PF12833">
    <property type="entry name" value="HTH_18"/>
    <property type="match status" value="1"/>
</dbReference>
<gene>
    <name evidence="6" type="primary">rhaR_124</name>
    <name evidence="6" type="ORF">SDC9_121841</name>
</gene>
<dbReference type="PANTHER" id="PTHR43280">
    <property type="entry name" value="ARAC-FAMILY TRANSCRIPTIONAL REGULATOR"/>
    <property type="match status" value="1"/>
</dbReference>
<dbReference type="PROSITE" id="PS00041">
    <property type="entry name" value="HTH_ARAC_FAMILY_1"/>
    <property type="match status" value="1"/>
</dbReference>